<name>X0UZ74_9ZZZZ</name>
<protein>
    <submittedName>
        <fullName evidence="1">Uncharacterized protein</fullName>
    </submittedName>
</protein>
<sequence length="50" mass="5510">MTTFEDVRDAAESAAVIGKLDVAAELVERYRMGLLGSLWLDAEGIPVDWE</sequence>
<accession>X0UZ74</accession>
<proteinExistence type="predicted"/>
<comment type="caution">
    <text evidence="1">The sequence shown here is derived from an EMBL/GenBank/DDBJ whole genome shotgun (WGS) entry which is preliminary data.</text>
</comment>
<reference evidence="1" key="1">
    <citation type="journal article" date="2014" name="Front. Microbiol.">
        <title>High frequency of phylogenetically diverse reductive dehalogenase-homologous genes in deep subseafloor sedimentary metagenomes.</title>
        <authorList>
            <person name="Kawai M."/>
            <person name="Futagami T."/>
            <person name="Toyoda A."/>
            <person name="Takaki Y."/>
            <person name="Nishi S."/>
            <person name="Hori S."/>
            <person name="Arai W."/>
            <person name="Tsubouchi T."/>
            <person name="Morono Y."/>
            <person name="Uchiyama I."/>
            <person name="Ito T."/>
            <person name="Fujiyama A."/>
            <person name="Inagaki F."/>
            <person name="Takami H."/>
        </authorList>
    </citation>
    <scope>NUCLEOTIDE SEQUENCE</scope>
    <source>
        <strain evidence="1">Expedition CK06-06</strain>
    </source>
</reference>
<dbReference type="AlphaFoldDB" id="X0UZ74"/>
<organism evidence="1">
    <name type="scientific">marine sediment metagenome</name>
    <dbReference type="NCBI Taxonomy" id="412755"/>
    <lineage>
        <taxon>unclassified sequences</taxon>
        <taxon>metagenomes</taxon>
        <taxon>ecological metagenomes</taxon>
    </lineage>
</organism>
<dbReference type="EMBL" id="BARS01026040">
    <property type="protein sequence ID" value="GAG11130.1"/>
    <property type="molecule type" value="Genomic_DNA"/>
</dbReference>
<feature type="non-terminal residue" evidence="1">
    <location>
        <position position="50"/>
    </location>
</feature>
<gene>
    <name evidence="1" type="ORF">S01H1_41085</name>
</gene>
<evidence type="ECO:0000313" key="1">
    <source>
        <dbReference type="EMBL" id="GAG11130.1"/>
    </source>
</evidence>